<reference evidence="16" key="1">
    <citation type="submission" date="2012-12" db="EMBL/GenBank/DDBJ databases">
        <authorList>
            <person name="Hellsten U."/>
            <person name="Grimwood J."/>
            <person name="Chapman J.A."/>
            <person name="Shapiro H."/>
            <person name="Aerts A."/>
            <person name="Otillar R.P."/>
            <person name="Terry A.Y."/>
            <person name="Boore J.L."/>
            <person name="Simakov O."/>
            <person name="Marletaz F."/>
            <person name="Cho S.-J."/>
            <person name="Edsinger-Gonzales E."/>
            <person name="Havlak P."/>
            <person name="Kuo D.-H."/>
            <person name="Larsson T."/>
            <person name="Lv J."/>
            <person name="Arendt D."/>
            <person name="Savage R."/>
            <person name="Osoegawa K."/>
            <person name="de Jong P."/>
            <person name="Lindberg D.R."/>
            <person name="Seaver E.C."/>
            <person name="Weisblat D.A."/>
            <person name="Putnam N.H."/>
            <person name="Grigoriev I.V."/>
            <person name="Rokhsar D.S."/>
        </authorList>
    </citation>
    <scope>NUCLEOTIDE SEQUENCE</scope>
    <source>
        <strain evidence="16">I ESC-2004</strain>
    </source>
</reference>
<evidence type="ECO:0000313" key="16">
    <source>
        <dbReference type="Proteomes" id="UP000014760"/>
    </source>
</evidence>
<evidence type="ECO:0000256" key="6">
    <source>
        <dbReference type="ARBA" id="ARBA00022837"/>
    </source>
</evidence>
<dbReference type="Proteomes" id="UP000014760">
    <property type="component" value="Unassembled WGS sequence"/>
</dbReference>
<evidence type="ECO:0000256" key="12">
    <source>
        <dbReference type="SAM" id="SignalP"/>
    </source>
</evidence>
<keyword evidence="5" id="KW-0677">Repeat</keyword>
<evidence type="ECO:0000256" key="2">
    <source>
        <dbReference type="ARBA" id="ARBA00022475"/>
    </source>
</evidence>
<dbReference type="PROSITE" id="PS50268">
    <property type="entry name" value="CADHERIN_2"/>
    <property type="match status" value="5"/>
</dbReference>
<keyword evidence="4 12" id="KW-0732">Signal</keyword>
<protein>
    <recommendedName>
        <fullName evidence="13">Cadherin domain-containing protein</fullName>
    </recommendedName>
</protein>
<dbReference type="InterPro" id="IPR002126">
    <property type="entry name" value="Cadherin-like_dom"/>
</dbReference>
<dbReference type="CDD" id="cd11304">
    <property type="entry name" value="Cadherin_repeat"/>
    <property type="match status" value="5"/>
</dbReference>
<keyword evidence="3 11" id="KW-0812">Transmembrane</keyword>
<evidence type="ECO:0000256" key="8">
    <source>
        <dbReference type="ARBA" id="ARBA00023136"/>
    </source>
</evidence>
<dbReference type="InterPro" id="IPR015919">
    <property type="entry name" value="Cadherin-like_sf"/>
</dbReference>
<feature type="domain" description="Cadherin" evidence="13">
    <location>
        <begin position="68"/>
        <end position="123"/>
    </location>
</feature>
<dbReference type="InterPro" id="IPR050174">
    <property type="entry name" value="Protocadherin/Cadherin-CA"/>
</dbReference>
<keyword evidence="2" id="KW-1003">Cell membrane</keyword>
<dbReference type="GO" id="GO:0007156">
    <property type="term" value="P:homophilic cell adhesion via plasma membrane adhesion molecules"/>
    <property type="evidence" value="ECO:0007669"/>
    <property type="project" value="InterPro"/>
</dbReference>
<dbReference type="OMA" id="YSTQRYE"/>
<evidence type="ECO:0000256" key="7">
    <source>
        <dbReference type="ARBA" id="ARBA00022989"/>
    </source>
</evidence>
<dbReference type="STRING" id="283909.R7U4U5"/>
<evidence type="ECO:0000313" key="15">
    <source>
        <dbReference type="EnsemblMetazoa" id="CapteP135638"/>
    </source>
</evidence>
<evidence type="ECO:0000256" key="3">
    <source>
        <dbReference type="ARBA" id="ARBA00022692"/>
    </source>
</evidence>
<keyword evidence="9" id="KW-0325">Glycoprotein</keyword>
<feature type="domain" description="Cadherin" evidence="13">
    <location>
        <begin position="124"/>
        <end position="235"/>
    </location>
</feature>
<dbReference type="PRINTS" id="PR00205">
    <property type="entry name" value="CADHERIN"/>
</dbReference>
<feature type="transmembrane region" description="Helical" evidence="11">
    <location>
        <begin position="579"/>
        <end position="600"/>
    </location>
</feature>
<dbReference type="PROSITE" id="PS00232">
    <property type="entry name" value="CADHERIN_1"/>
    <property type="match status" value="2"/>
</dbReference>
<keyword evidence="8 11" id="KW-0472">Membrane</keyword>
<dbReference type="PANTHER" id="PTHR24028:SF328">
    <property type="entry name" value="CADHERIN-3"/>
    <property type="match status" value="1"/>
</dbReference>
<sequence length="605" mass="66670">MLRTDKFHCEWTRLLLCLAVLTAGVCCQEKSQVFTIAEEEPIGTVIGQVGEPFPDVRPPFWLFADDPSIEEDLDVTLDGLIKVKSKIDREKRGQYEFVMVTEIGQNIRVIITVEDTNDNSPTFPESVINITILESAPRDAKFFIGSASDPDLGEFSTRGYDIVAGNTGNAFRLLSKRASNGVLLLDLAINGHLDYEVTSSYSLTIEAYDGGDPPRIGVMTVNVVIVDANDNSPVFNFTRYHAQVRENATVGTKVLQVFATDVDSGENGKIRYQIDRQRSDPNGNFDINSESGTIVINKELDYEDIKAYELIVVARDNGTQKLQTTAIVSVQVLNINDNAPTISLIFLTDDGTGRISETAHSGDPIARISVTDADDEDRQPVVNVTLGGGEGYFGLTTRDNIVYLIILSKPLDREIKPYYELTVVASDMGTPPLVSTETLTLYVTDTNDNAPRFSQSTYYADIQEIIAPGSSVIQLEAIDEDYGNNSMITYELLRTPGSHWEWFQINNRTGLVTTRSPVDCEMSSEPRLQVVATDSGTPPLSTTVTVIIHITDVNDNQPVFDQSFYNVSIREDAALGSCILQVGFAFFFFFTICLASFAIVPGLNV</sequence>
<keyword evidence="7 11" id="KW-1133">Transmembrane helix</keyword>
<dbReference type="Pfam" id="PF00028">
    <property type="entry name" value="Cadherin"/>
    <property type="match status" value="4"/>
</dbReference>
<name>R7U4U5_CAPTE</name>
<feature type="domain" description="Cadherin" evidence="13">
    <location>
        <begin position="236"/>
        <end position="342"/>
    </location>
</feature>
<evidence type="ECO:0000259" key="13">
    <source>
        <dbReference type="PROSITE" id="PS50268"/>
    </source>
</evidence>
<reference evidence="15" key="3">
    <citation type="submission" date="2015-06" db="UniProtKB">
        <authorList>
            <consortium name="EnsemblMetazoa"/>
        </authorList>
    </citation>
    <scope>IDENTIFICATION</scope>
</reference>
<dbReference type="FunFam" id="2.60.40.60:FF:000020">
    <property type="entry name" value="Dachsous cadherin-related 1b"/>
    <property type="match status" value="2"/>
</dbReference>
<dbReference type="AlphaFoldDB" id="R7U4U5"/>
<dbReference type="SUPFAM" id="SSF49313">
    <property type="entry name" value="Cadherin-like"/>
    <property type="match status" value="4"/>
</dbReference>
<dbReference type="HOGENOM" id="CLU_006480_3_2_1"/>
<proteinExistence type="predicted"/>
<dbReference type="FunFam" id="2.60.40.60:FF:000102">
    <property type="entry name" value="Dachsous cadherin-related 1b"/>
    <property type="match status" value="1"/>
</dbReference>
<accession>R7U4U5</accession>
<feature type="chain" id="PRO_5008787652" description="Cadherin domain-containing protein" evidence="12">
    <location>
        <begin position="28"/>
        <end position="605"/>
    </location>
</feature>
<dbReference type="EMBL" id="KB305088">
    <property type="protein sequence ID" value="ELU01385.1"/>
    <property type="molecule type" value="Genomic_DNA"/>
</dbReference>
<dbReference type="Gene3D" id="2.60.40.60">
    <property type="entry name" value="Cadherins"/>
    <property type="match status" value="6"/>
</dbReference>
<evidence type="ECO:0000313" key="14">
    <source>
        <dbReference type="EMBL" id="ELU01385.1"/>
    </source>
</evidence>
<evidence type="ECO:0000256" key="1">
    <source>
        <dbReference type="ARBA" id="ARBA00004251"/>
    </source>
</evidence>
<feature type="signal peptide" evidence="12">
    <location>
        <begin position="1"/>
        <end position="27"/>
    </location>
</feature>
<feature type="domain" description="Cadherin" evidence="13">
    <location>
        <begin position="454"/>
        <end position="560"/>
    </location>
</feature>
<organism evidence="14">
    <name type="scientific">Capitella teleta</name>
    <name type="common">Polychaete worm</name>
    <dbReference type="NCBI Taxonomy" id="283909"/>
    <lineage>
        <taxon>Eukaryota</taxon>
        <taxon>Metazoa</taxon>
        <taxon>Spiralia</taxon>
        <taxon>Lophotrochozoa</taxon>
        <taxon>Annelida</taxon>
        <taxon>Polychaeta</taxon>
        <taxon>Sedentaria</taxon>
        <taxon>Scolecida</taxon>
        <taxon>Capitellidae</taxon>
        <taxon>Capitella</taxon>
    </lineage>
</organism>
<gene>
    <name evidence="14" type="ORF">CAPTEDRAFT_135638</name>
</gene>
<evidence type="ECO:0000256" key="9">
    <source>
        <dbReference type="ARBA" id="ARBA00023180"/>
    </source>
</evidence>
<evidence type="ECO:0000256" key="4">
    <source>
        <dbReference type="ARBA" id="ARBA00022729"/>
    </source>
</evidence>
<dbReference type="EnsemblMetazoa" id="CapteT135638">
    <property type="protein sequence ID" value="CapteP135638"/>
    <property type="gene ID" value="CapteG135638"/>
</dbReference>
<dbReference type="SMART" id="SM00112">
    <property type="entry name" value="CA"/>
    <property type="match status" value="5"/>
</dbReference>
<dbReference type="GO" id="GO:0005886">
    <property type="term" value="C:plasma membrane"/>
    <property type="evidence" value="ECO:0007669"/>
    <property type="project" value="UniProtKB-SubCell"/>
</dbReference>
<keyword evidence="6 10" id="KW-0106">Calcium</keyword>
<reference evidence="14 16" key="2">
    <citation type="journal article" date="2013" name="Nature">
        <title>Insights into bilaterian evolution from three spiralian genomes.</title>
        <authorList>
            <person name="Simakov O."/>
            <person name="Marletaz F."/>
            <person name="Cho S.J."/>
            <person name="Edsinger-Gonzales E."/>
            <person name="Havlak P."/>
            <person name="Hellsten U."/>
            <person name="Kuo D.H."/>
            <person name="Larsson T."/>
            <person name="Lv J."/>
            <person name="Arendt D."/>
            <person name="Savage R."/>
            <person name="Osoegawa K."/>
            <person name="de Jong P."/>
            <person name="Grimwood J."/>
            <person name="Chapman J.A."/>
            <person name="Shapiro H."/>
            <person name="Aerts A."/>
            <person name="Otillar R.P."/>
            <person name="Terry A.Y."/>
            <person name="Boore J.L."/>
            <person name="Grigoriev I.V."/>
            <person name="Lindberg D.R."/>
            <person name="Seaver E.C."/>
            <person name="Weisblat D.A."/>
            <person name="Putnam N.H."/>
            <person name="Rokhsar D.S."/>
        </authorList>
    </citation>
    <scope>NUCLEOTIDE SEQUENCE</scope>
    <source>
        <strain evidence="14 16">I ESC-2004</strain>
    </source>
</reference>
<dbReference type="InterPro" id="IPR020894">
    <property type="entry name" value="Cadherin_CS"/>
</dbReference>
<evidence type="ECO:0000256" key="10">
    <source>
        <dbReference type="PROSITE-ProRule" id="PRU00043"/>
    </source>
</evidence>
<evidence type="ECO:0000256" key="11">
    <source>
        <dbReference type="SAM" id="Phobius"/>
    </source>
</evidence>
<dbReference type="GO" id="GO:0005509">
    <property type="term" value="F:calcium ion binding"/>
    <property type="evidence" value="ECO:0007669"/>
    <property type="project" value="UniProtKB-UniRule"/>
</dbReference>
<feature type="domain" description="Cadherin" evidence="13">
    <location>
        <begin position="355"/>
        <end position="453"/>
    </location>
</feature>
<comment type="subcellular location">
    <subcellularLocation>
        <location evidence="1">Cell membrane</location>
        <topology evidence="1">Single-pass type I membrane protein</topology>
    </subcellularLocation>
</comment>
<keyword evidence="16" id="KW-1185">Reference proteome</keyword>
<evidence type="ECO:0000256" key="5">
    <source>
        <dbReference type="ARBA" id="ARBA00022737"/>
    </source>
</evidence>
<dbReference type="EMBL" id="AMQN01009266">
    <property type="status" value="NOT_ANNOTATED_CDS"/>
    <property type="molecule type" value="Genomic_DNA"/>
</dbReference>
<dbReference type="PANTHER" id="PTHR24028">
    <property type="entry name" value="CADHERIN-87A"/>
    <property type="match status" value="1"/>
</dbReference>
<dbReference type="FunFam" id="2.60.40.60:FF:000007">
    <property type="entry name" value="Protocadherin alpha 2"/>
    <property type="match status" value="1"/>
</dbReference>
<dbReference type="OrthoDB" id="6272940at2759"/>